<keyword evidence="1" id="KW-0496">Mitochondrion</keyword>
<geneLocation type="mitochondrion" evidence="1"/>
<organism evidence="1">
    <name type="scientific">Picea glauca</name>
    <name type="common">White spruce</name>
    <name type="synonym">Pinus glauca</name>
    <dbReference type="NCBI Taxonomy" id="3330"/>
    <lineage>
        <taxon>Eukaryota</taxon>
        <taxon>Viridiplantae</taxon>
        <taxon>Streptophyta</taxon>
        <taxon>Embryophyta</taxon>
        <taxon>Tracheophyta</taxon>
        <taxon>Spermatophyta</taxon>
        <taxon>Pinopsida</taxon>
        <taxon>Pinidae</taxon>
        <taxon>Conifers I</taxon>
        <taxon>Pinales</taxon>
        <taxon>Pinaceae</taxon>
        <taxon>Picea</taxon>
    </lineage>
</organism>
<dbReference type="AlphaFoldDB" id="A0A101M341"/>
<reference evidence="1" key="1">
    <citation type="journal article" date="2015" name="Genome Biol. Evol.">
        <title>Organellar Genomes of White Spruce (Picea glauca): Assembly and Annotation.</title>
        <authorList>
            <person name="Jackman S.D."/>
            <person name="Warren R.L."/>
            <person name="Gibb E.A."/>
            <person name="Vandervalk B.P."/>
            <person name="Mohamadi H."/>
            <person name="Chu J."/>
            <person name="Raymond A."/>
            <person name="Pleasance S."/>
            <person name="Coope R."/>
            <person name="Wildung M.R."/>
            <person name="Ritland C.E."/>
            <person name="Bousquet J."/>
            <person name="Jones S.J."/>
            <person name="Bohlmann J."/>
            <person name="Birol I."/>
        </authorList>
    </citation>
    <scope>NUCLEOTIDE SEQUENCE [LARGE SCALE GENOMIC DNA]</scope>
    <source>
        <tissue evidence="1">Flushing bud</tissue>
    </source>
</reference>
<proteinExistence type="predicted"/>
<evidence type="ECO:0000313" key="1">
    <source>
        <dbReference type="EMBL" id="KUM50069.1"/>
    </source>
</evidence>
<name>A0A101M341_PICGL</name>
<protein>
    <submittedName>
        <fullName evidence="1">Uncharacterized protein</fullName>
    </submittedName>
</protein>
<comment type="caution">
    <text evidence="1">The sequence shown here is derived from an EMBL/GenBank/DDBJ whole genome shotgun (WGS) entry which is preliminary data.</text>
</comment>
<accession>A0A101M341</accession>
<sequence length="65" mass="7616">MIMNEFQKDLLVHHWISPIQFTYSPCSDLCVRNLRKGLKNEYSKEQIGCPIPTISLSFFPLPRFS</sequence>
<gene>
    <name evidence="1" type="ORF">ABT39_MTgene3297</name>
</gene>
<dbReference type="EMBL" id="LKAM01000002">
    <property type="protein sequence ID" value="KUM50069.1"/>
    <property type="molecule type" value="Genomic_DNA"/>
</dbReference>